<dbReference type="OrthoDB" id="2749150at2759"/>
<gene>
    <name evidence="1" type="ORF">PHLGIDRAFT_485997</name>
</gene>
<sequence length="335" mass="38974">MVTSSRTYTTTLWRADWESQNYYWRVFGILRAPLTNGAQELRFPIKRLPAELMAQVMYWYIRHVQEQARSDRDDEVPPTPYSWLTIRHVCRFWRNIAFQHPQLSTTICLTRYACIKEMVTLSGRLPIHVYERPTGGYHRTRHEALAILALVMDNLHRVATAEIDDWHWYDVNYANPPTTLPSETSPIQSLTWKSCLRRNVSFLARNASGPTILPRFSFPNLQHLSCYWVGVQSIRHMLHRSLLRLELHEPPPMSENSLLAILEEMPALEFLTPLPSEVEHRLRERCRPRGPRAEALCLPTCRLSNHGRPCMEAQWQHGPGSTRVGAHTVTCCRCL</sequence>
<dbReference type="AlphaFoldDB" id="A0A0C3S900"/>
<dbReference type="HOGENOM" id="CLU_829268_0_0_1"/>
<proteinExistence type="predicted"/>
<reference evidence="1 2" key="1">
    <citation type="journal article" date="2014" name="PLoS Genet.">
        <title>Analysis of the Phlebiopsis gigantea genome, transcriptome and secretome provides insight into its pioneer colonization strategies of wood.</title>
        <authorList>
            <person name="Hori C."/>
            <person name="Ishida T."/>
            <person name="Igarashi K."/>
            <person name="Samejima M."/>
            <person name="Suzuki H."/>
            <person name="Master E."/>
            <person name="Ferreira P."/>
            <person name="Ruiz-Duenas F.J."/>
            <person name="Held B."/>
            <person name="Canessa P."/>
            <person name="Larrondo L.F."/>
            <person name="Schmoll M."/>
            <person name="Druzhinina I.S."/>
            <person name="Kubicek C.P."/>
            <person name="Gaskell J.A."/>
            <person name="Kersten P."/>
            <person name="St John F."/>
            <person name="Glasner J."/>
            <person name="Sabat G."/>
            <person name="Splinter BonDurant S."/>
            <person name="Syed K."/>
            <person name="Yadav J."/>
            <person name="Mgbeahuruike A.C."/>
            <person name="Kovalchuk A."/>
            <person name="Asiegbu F.O."/>
            <person name="Lackner G."/>
            <person name="Hoffmeister D."/>
            <person name="Rencoret J."/>
            <person name="Gutierrez A."/>
            <person name="Sun H."/>
            <person name="Lindquist E."/>
            <person name="Barry K."/>
            <person name="Riley R."/>
            <person name="Grigoriev I.V."/>
            <person name="Henrissat B."/>
            <person name="Kues U."/>
            <person name="Berka R.M."/>
            <person name="Martinez A.T."/>
            <person name="Covert S.F."/>
            <person name="Blanchette R.A."/>
            <person name="Cullen D."/>
        </authorList>
    </citation>
    <scope>NUCLEOTIDE SEQUENCE [LARGE SCALE GENOMIC DNA]</scope>
    <source>
        <strain evidence="1 2">11061_1 CR5-6</strain>
    </source>
</reference>
<dbReference type="Proteomes" id="UP000053257">
    <property type="component" value="Unassembled WGS sequence"/>
</dbReference>
<evidence type="ECO:0000313" key="1">
    <source>
        <dbReference type="EMBL" id="KIP05770.1"/>
    </source>
</evidence>
<dbReference type="EMBL" id="KN840534">
    <property type="protein sequence ID" value="KIP05770.1"/>
    <property type="molecule type" value="Genomic_DNA"/>
</dbReference>
<keyword evidence="2" id="KW-1185">Reference proteome</keyword>
<organism evidence="1 2">
    <name type="scientific">Phlebiopsis gigantea (strain 11061_1 CR5-6)</name>
    <name type="common">White-rot fungus</name>
    <name type="synonym">Peniophora gigantea</name>
    <dbReference type="NCBI Taxonomy" id="745531"/>
    <lineage>
        <taxon>Eukaryota</taxon>
        <taxon>Fungi</taxon>
        <taxon>Dikarya</taxon>
        <taxon>Basidiomycota</taxon>
        <taxon>Agaricomycotina</taxon>
        <taxon>Agaricomycetes</taxon>
        <taxon>Polyporales</taxon>
        <taxon>Phanerochaetaceae</taxon>
        <taxon>Phlebiopsis</taxon>
    </lineage>
</organism>
<accession>A0A0C3S900</accession>
<evidence type="ECO:0000313" key="2">
    <source>
        <dbReference type="Proteomes" id="UP000053257"/>
    </source>
</evidence>
<protein>
    <submittedName>
        <fullName evidence="1">Uncharacterized protein</fullName>
    </submittedName>
</protein>
<name>A0A0C3S900_PHLG1</name>